<name>Q0AVE2_SYNWW</name>
<dbReference type="PROSITE" id="PS00447">
    <property type="entry name" value="DNA_POLYMERASE_A"/>
    <property type="match status" value="1"/>
</dbReference>
<evidence type="ECO:0000256" key="15">
    <source>
        <dbReference type="NCBIfam" id="TIGR00593"/>
    </source>
</evidence>
<evidence type="ECO:0000256" key="7">
    <source>
        <dbReference type="ARBA" id="ARBA00022722"/>
    </source>
</evidence>
<dbReference type="FunFam" id="3.40.50.1010:FF:000001">
    <property type="entry name" value="DNA polymerase I"/>
    <property type="match status" value="1"/>
</dbReference>
<dbReference type="KEGG" id="swo:Swol_2017"/>
<dbReference type="OrthoDB" id="9806424at2"/>
<reference evidence="20" key="1">
    <citation type="journal article" date="2010" name="Environ. Microbiol.">
        <title>The genome of Syntrophomonas wolfei: new insights into syntrophic metabolism and biohydrogen production.</title>
        <authorList>
            <person name="Sieber J.R."/>
            <person name="Sims D.R."/>
            <person name="Han C."/>
            <person name="Kim E."/>
            <person name="Lykidis A."/>
            <person name="Lapidus A.L."/>
            <person name="McDonnald E."/>
            <person name="Rohlin L."/>
            <person name="Culley D.E."/>
            <person name="Gunsalus R."/>
            <person name="McInerney M.J."/>
        </authorList>
    </citation>
    <scope>NUCLEOTIDE SEQUENCE [LARGE SCALE GENOMIC DNA]</scope>
    <source>
        <strain evidence="20">DSM 2245B / Goettingen</strain>
    </source>
</reference>
<dbReference type="Pfam" id="PF01367">
    <property type="entry name" value="5_3_exonuc"/>
    <property type="match status" value="1"/>
</dbReference>
<dbReference type="InterPro" id="IPR029060">
    <property type="entry name" value="PIN-like_dom_sf"/>
</dbReference>
<dbReference type="InterPro" id="IPR043502">
    <property type="entry name" value="DNA/RNA_pol_sf"/>
</dbReference>
<dbReference type="SUPFAM" id="SSF53098">
    <property type="entry name" value="Ribonuclease H-like"/>
    <property type="match status" value="1"/>
</dbReference>
<dbReference type="SMART" id="SM00279">
    <property type="entry name" value="HhH2"/>
    <property type="match status" value="1"/>
</dbReference>
<sequence length="866" mass="98789">MADKFILIDGNSLLYRAFYALPLLHNSAGVYTNGVYGFLTMFNRVLAEIQPTHIAVAFDKDRSTFRNELYSEYKANRSAPPEELGGQFQLLRDVLAALNIEYLEMQGYEADDIIGTLSKKAEEQGLKTVILTGDGDALQLVSEQVEVLLTKKGISEMELYDPQGVKDKWGVEPEKMVEIKGLMGDASDNIPGVPGVGPKTAMKLVQEFTSLENLYENLPQVKGKKLVEKLEQNREQAFLSRQLATINRDMELDFSIEDYVMREPHYPELLELYRSLEFNNFLKILQEKEREKGMAPLKQEIEVLFLEREEDVTALLEEIKQGESVALYFQSSYHHPMWASLQGVFLEYSERVYQLKLEAGDDYKLQWIKALLESAVIKKYLHNAKFIQVLLLRHGIELRGVAGDTMLLAYVDDPAFEGDELDACLKKHLQLNIAENNLAALVNTIRELYFQLEGQIPAELRELLQEVEMPMSEVLARMEFCGVKVERSTLARISEELASGIAGHEERIFELAGSSFNINSPKQLGKVLFEDLGLRVIKKGKTGYSTGAEVLEELYQEHEIIAHILNYRQLSKIKSTYADALQELIHPETGRVHTIFKQAQTATGRLSSVEPNLQNIPIRMEEGRRIRQAFVAPGPDWLIMAADYSQIDLRSLAHISGDERLIETFKSGVDIHTRTAVEIFHVPVEWVDSELRRRAKAVNFGIIYGISDFGLARDTGVSRKEARKYIDNYLNSYPGVKKYMEDIVEFGRRHGYVETLLKRRRYLPELNARNKMVQAFGRRMALNTPVQGTSADIIKLAMIKVDEEIRKRRLQARLLLQVHDELLLELPRTELEEVSGLLRDCMENACSLKVPLEVSLKTGPNWYEME</sequence>
<dbReference type="CDD" id="cd08637">
    <property type="entry name" value="DNA_pol_A_pol_I_C"/>
    <property type="match status" value="1"/>
</dbReference>
<comment type="subunit">
    <text evidence="16">Single-chain monomer with multiple functions.</text>
</comment>
<dbReference type="InterPro" id="IPR012337">
    <property type="entry name" value="RNaseH-like_sf"/>
</dbReference>
<dbReference type="InterPro" id="IPR019760">
    <property type="entry name" value="DNA-dir_DNA_pol_A_CS"/>
</dbReference>
<comment type="similarity">
    <text evidence="1 16">Belongs to the DNA polymerase type-A family.</text>
</comment>
<evidence type="ECO:0000259" key="18">
    <source>
        <dbReference type="SMART" id="SM00482"/>
    </source>
</evidence>
<dbReference type="GO" id="GO:0003677">
    <property type="term" value="F:DNA binding"/>
    <property type="evidence" value="ECO:0007669"/>
    <property type="project" value="UniProtKB-UniRule"/>
</dbReference>
<dbReference type="InterPro" id="IPR002421">
    <property type="entry name" value="5-3_exonuclease"/>
</dbReference>
<keyword evidence="4 16" id="KW-0808">Transferase</keyword>
<keyword evidence="13 16" id="KW-0234">DNA repair</keyword>
<evidence type="ECO:0000256" key="14">
    <source>
        <dbReference type="ARBA" id="ARBA00049244"/>
    </source>
</evidence>
<dbReference type="SMART" id="SM00475">
    <property type="entry name" value="53EXOc"/>
    <property type="match status" value="1"/>
</dbReference>
<dbReference type="InterPro" id="IPR018320">
    <property type="entry name" value="DNA_polymerase_1"/>
</dbReference>
<dbReference type="InterPro" id="IPR008918">
    <property type="entry name" value="HhH2"/>
</dbReference>
<evidence type="ECO:0000256" key="3">
    <source>
        <dbReference type="ARBA" id="ARBA00020311"/>
    </source>
</evidence>
<dbReference type="FunFam" id="1.10.150.20:FF:000003">
    <property type="entry name" value="DNA polymerase I"/>
    <property type="match status" value="1"/>
</dbReference>
<evidence type="ECO:0000256" key="5">
    <source>
        <dbReference type="ARBA" id="ARBA00022695"/>
    </source>
</evidence>
<dbReference type="InterPro" id="IPR001098">
    <property type="entry name" value="DNA-dir_DNA_pol_A_palm_dom"/>
</dbReference>
<evidence type="ECO:0000256" key="1">
    <source>
        <dbReference type="ARBA" id="ARBA00007705"/>
    </source>
</evidence>
<dbReference type="Proteomes" id="UP000001968">
    <property type="component" value="Chromosome"/>
</dbReference>
<dbReference type="InterPro" id="IPR020045">
    <property type="entry name" value="DNA_polI_H3TH"/>
</dbReference>
<dbReference type="eggNOG" id="COG0258">
    <property type="taxonomic scope" value="Bacteria"/>
</dbReference>
<keyword evidence="11 16" id="KW-0239">DNA-directed DNA polymerase</keyword>
<accession>Q0AVE2</accession>
<dbReference type="Gene3D" id="3.30.420.10">
    <property type="entry name" value="Ribonuclease H-like superfamily/Ribonuclease H"/>
    <property type="match status" value="1"/>
</dbReference>
<evidence type="ECO:0000256" key="6">
    <source>
        <dbReference type="ARBA" id="ARBA00022705"/>
    </source>
</evidence>
<dbReference type="PANTHER" id="PTHR10133:SF27">
    <property type="entry name" value="DNA POLYMERASE NU"/>
    <property type="match status" value="1"/>
</dbReference>
<keyword evidence="9 16" id="KW-0378">Hydrolase</keyword>
<proteinExistence type="inferred from homology"/>
<organism evidence="19 20">
    <name type="scientific">Syntrophomonas wolfei subsp. wolfei (strain DSM 2245B / Goettingen)</name>
    <dbReference type="NCBI Taxonomy" id="335541"/>
    <lineage>
        <taxon>Bacteria</taxon>
        <taxon>Bacillati</taxon>
        <taxon>Bacillota</taxon>
        <taxon>Clostridia</taxon>
        <taxon>Eubacteriales</taxon>
        <taxon>Syntrophomonadaceae</taxon>
        <taxon>Syntrophomonas</taxon>
    </lineage>
</organism>
<dbReference type="RefSeq" id="WP_011641404.1">
    <property type="nucleotide sequence ID" value="NC_008346.1"/>
</dbReference>
<dbReference type="SUPFAM" id="SSF56672">
    <property type="entry name" value="DNA/RNA polymerases"/>
    <property type="match status" value="1"/>
</dbReference>
<dbReference type="NCBIfam" id="NF004397">
    <property type="entry name" value="PRK05755.1"/>
    <property type="match status" value="1"/>
</dbReference>
<dbReference type="FunFam" id="1.10.150.20:FF:000002">
    <property type="entry name" value="DNA polymerase I"/>
    <property type="match status" value="1"/>
</dbReference>
<keyword evidence="20" id="KW-1185">Reference proteome</keyword>
<evidence type="ECO:0000256" key="4">
    <source>
        <dbReference type="ARBA" id="ARBA00022679"/>
    </source>
</evidence>
<keyword evidence="6 16" id="KW-0235">DNA replication</keyword>
<dbReference type="PANTHER" id="PTHR10133">
    <property type="entry name" value="DNA POLYMERASE I"/>
    <property type="match status" value="1"/>
</dbReference>
<feature type="domain" description="5'-3' exonuclease" evidence="17">
    <location>
        <begin position="3"/>
        <end position="262"/>
    </location>
</feature>
<comment type="catalytic activity">
    <reaction evidence="14 16">
        <text>DNA(n) + a 2'-deoxyribonucleoside 5'-triphosphate = DNA(n+1) + diphosphate</text>
        <dbReference type="Rhea" id="RHEA:22508"/>
        <dbReference type="Rhea" id="RHEA-COMP:17339"/>
        <dbReference type="Rhea" id="RHEA-COMP:17340"/>
        <dbReference type="ChEBI" id="CHEBI:33019"/>
        <dbReference type="ChEBI" id="CHEBI:61560"/>
        <dbReference type="ChEBI" id="CHEBI:173112"/>
        <dbReference type="EC" id="2.7.7.7"/>
    </reaction>
</comment>
<dbReference type="HOGENOM" id="CLU_004675_0_0_9"/>
<keyword evidence="8 16" id="KW-0227">DNA damage</keyword>
<keyword evidence="12 16" id="KW-0238">DNA-binding</keyword>
<dbReference type="GO" id="GO:0008409">
    <property type="term" value="F:5'-3' exonuclease activity"/>
    <property type="evidence" value="ECO:0007669"/>
    <property type="project" value="UniProtKB-UniRule"/>
</dbReference>
<dbReference type="Pfam" id="PF00476">
    <property type="entry name" value="DNA_pol_A"/>
    <property type="match status" value="1"/>
</dbReference>
<evidence type="ECO:0000256" key="9">
    <source>
        <dbReference type="ARBA" id="ARBA00022801"/>
    </source>
</evidence>
<dbReference type="InterPro" id="IPR036279">
    <property type="entry name" value="5-3_exonuclease_C_sf"/>
</dbReference>
<dbReference type="CDD" id="cd09898">
    <property type="entry name" value="H3TH_53EXO"/>
    <property type="match status" value="1"/>
</dbReference>
<comment type="function">
    <text evidence="16">In addition to polymerase activity, this DNA polymerase exhibits 5'-3' exonuclease activity.</text>
</comment>
<dbReference type="GO" id="GO:0003887">
    <property type="term" value="F:DNA-directed DNA polymerase activity"/>
    <property type="evidence" value="ECO:0007669"/>
    <property type="project" value="UniProtKB-UniRule"/>
</dbReference>
<dbReference type="Gene3D" id="1.20.1060.10">
    <property type="entry name" value="Taq DNA Polymerase, Chain T, domain 4"/>
    <property type="match status" value="1"/>
</dbReference>
<dbReference type="SUPFAM" id="SSF47807">
    <property type="entry name" value="5' to 3' exonuclease, C-terminal subdomain"/>
    <property type="match status" value="1"/>
</dbReference>
<dbReference type="Gene3D" id="1.10.150.20">
    <property type="entry name" value="5' to 3' exonuclease, C-terminal subdomain"/>
    <property type="match status" value="2"/>
</dbReference>
<evidence type="ECO:0000256" key="10">
    <source>
        <dbReference type="ARBA" id="ARBA00022839"/>
    </source>
</evidence>
<dbReference type="FunFam" id="1.20.1060.10:FF:000001">
    <property type="entry name" value="DNA polymerase I"/>
    <property type="match status" value="1"/>
</dbReference>
<keyword evidence="7" id="KW-0540">Nuclease</keyword>
<evidence type="ECO:0000256" key="16">
    <source>
        <dbReference type="RuleBase" id="RU004460"/>
    </source>
</evidence>
<keyword evidence="10 16" id="KW-0269">Exonuclease</keyword>
<dbReference type="AlphaFoldDB" id="Q0AVE2"/>
<dbReference type="Pfam" id="PF22619">
    <property type="entry name" value="DNA_polI_exo1"/>
    <property type="match status" value="1"/>
</dbReference>
<evidence type="ECO:0000256" key="13">
    <source>
        <dbReference type="ARBA" id="ARBA00023204"/>
    </source>
</evidence>
<dbReference type="Gene3D" id="3.30.70.370">
    <property type="match status" value="1"/>
</dbReference>
<dbReference type="SUPFAM" id="SSF88723">
    <property type="entry name" value="PIN domain-like"/>
    <property type="match status" value="1"/>
</dbReference>
<dbReference type="SMART" id="SM00482">
    <property type="entry name" value="POLAc"/>
    <property type="match status" value="1"/>
</dbReference>
<evidence type="ECO:0000256" key="12">
    <source>
        <dbReference type="ARBA" id="ARBA00023125"/>
    </source>
</evidence>
<dbReference type="GO" id="GO:0006302">
    <property type="term" value="P:double-strand break repair"/>
    <property type="evidence" value="ECO:0007669"/>
    <property type="project" value="TreeGrafter"/>
</dbReference>
<dbReference type="InterPro" id="IPR002298">
    <property type="entry name" value="DNA_polymerase_A"/>
</dbReference>
<dbReference type="NCBIfam" id="TIGR00593">
    <property type="entry name" value="pola"/>
    <property type="match status" value="1"/>
</dbReference>
<evidence type="ECO:0000256" key="8">
    <source>
        <dbReference type="ARBA" id="ARBA00022763"/>
    </source>
</evidence>
<evidence type="ECO:0000313" key="19">
    <source>
        <dbReference type="EMBL" id="ABI69312.1"/>
    </source>
</evidence>
<protein>
    <recommendedName>
        <fullName evidence="3 15">DNA polymerase I</fullName>
        <ecNumber evidence="2 15">2.7.7.7</ecNumber>
    </recommendedName>
</protein>
<dbReference type="Gene3D" id="3.40.50.1010">
    <property type="entry name" value="5'-nuclease"/>
    <property type="match status" value="1"/>
</dbReference>
<evidence type="ECO:0000313" key="20">
    <source>
        <dbReference type="Proteomes" id="UP000001968"/>
    </source>
</evidence>
<evidence type="ECO:0000259" key="17">
    <source>
        <dbReference type="SMART" id="SM00475"/>
    </source>
</evidence>
<dbReference type="STRING" id="335541.Swol_2017"/>
<evidence type="ECO:0000256" key="11">
    <source>
        <dbReference type="ARBA" id="ARBA00022932"/>
    </source>
</evidence>
<keyword evidence="5 16" id="KW-0548">Nucleotidyltransferase</keyword>
<gene>
    <name evidence="16" type="primary">polA</name>
    <name evidence="19" type="ordered locus">Swol_2017</name>
</gene>
<dbReference type="PRINTS" id="PR00868">
    <property type="entry name" value="DNAPOLI"/>
</dbReference>
<dbReference type="CDD" id="cd06140">
    <property type="entry name" value="DNA_polA_I_Bacillus_like_exo"/>
    <property type="match status" value="1"/>
</dbReference>
<feature type="domain" description="DNA-directed DNA polymerase family A palm" evidence="18">
    <location>
        <begin position="623"/>
        <end position="830"/>
    </location>
</feature>
<dbReference type="Pfam" id="PF02739">
    <property type="entry name" value="5_3_exonuc_N"/>
    <property type="match status" value="1"/>
</dbReference>
<dbReference type="InterPro" id="IPR054690">
    <property type="entry name" value="DNA_polI_exonuclease"/>
</dbReference>
<dbReference type="eggNOG" id="COG0749">
    <property type="taxonomic scope" value="Bacteria"/>
</dbReference>
<dbReference type="InterPro" id="IPR020046">
    <property type="entry name" value="5-3_exonucl_a-hlix_arch_N"/>
</dbReference>
<dbReference type="EMBL" id="CP000448">
    <property type="protein sequence ID" value="ABI69312.1"/>
    <property type="molecule type" value="Genomic_DNA"/>
</dbReference>
<dbReference type="EC" id="2.7.7.7" evidence="2 15"/>
<dbReference type="GO" id="GO:0006261">
    <property type="term" value="P:DNA-templated DNA replication"/>
    <property type="evidence" value="ECO:0007669"/>
    <property type="project" value="UniProtKB-UniRule"/>
</dbReference>
<dbReference type="InterPro" id="IPR036397">
    <property type="entry name" value="RNaseH_sf"/>
</dbReference>
<evidence type="ECO:0000256" key="2">
    <source>
        <dbReference type="ARBA" id="ARBA00012417"/>
    </source>
</evidence>
<dbReference type="CDD" id="cd09859">
    <property type="entry name" value="PIN_53EXO"/>
    <property type="match status" value="1"/>
</dbReference>